<comment type="caution">
    <text evidence="2">The sequence shown here is derived from an EMBL/GenBank/DDBJ whole genome shotgun (WGS) entry which is preliminary data.</text>
</comment>
<dbReference type="AlphaFoldDB" id="A0A2T0B1P7"/>
<sequence length="465" mass="53932">MFLMNSIISNHSEDKKFNFTINNFFKINKLGHILKQCNFRKEKGFSCIKIFKFIFMLVFSGKNLFRTLDTGKTLEFSKDVVYRFLNSPNFNWRKFLLMLSSSIITNILKPLTSDDRVNVLIVDDSLYSRNRSKSVELLARVRDHVENKYVKGFRLLTLGWSDGNTFLPLAFTLLSSAKEKNRLCPENQTLDKRTNGSKLRKEAVLKSPDAMLKLIKRAVEIGIPASYVLFDSWFTYPKTLIQILNLKLHTIAMVKAMPKVYYDYDGKKLNLKSLYSSVKKRRGKAKILSSIIVGIGTDKDGNKIESKIVFVRDRNRSRQWLAIISTDTSLSDDEIIRIYGKRWDIEVFFKMNKSFLKLGKEFQCRSYDSMVAHTTIVFTRYIMLSLENRNSKDLRTVGGFFYQCCDELQDIQLCEALQIIISTLKDILKEKVLLSKEIIDLIIDSFIKALPCYIKEKLSLFSCES</sequence>
<name>A0A2T0B1P7_9CLOT</name>
<proteinExistence type="predicted"/>
<dbReference type="InterPro" id="IPR012337">
    <property type="entry name" value="RNaseH-like_sf"/>
</dbReference>
<dbReference type="Proteomes" id="UP000237798">
    <property type="component" value="Unassembled WGS sequence"/>
</dbReference>
<gene>
    <name evidence="2" type="ORF">CLLU_36910</name>
</gene>
<dbReference type="InterPro" id="IPR038721">
    <property type="entry name" value="IS701-like_DDE_dom"/>
</dbReference>
<keyword evidence="3" id="KW-1185">Reference proteome</keyword>
<evidence type="ECO:0000313" key="2">
    <source>
        <dbReference type="EMBL" id="PRR77762.1"/>
    </source>
</evidence>
<dbReference type="SUPFAM" id="SSF53098">
    <property type="entry name" value="Ribonuclease H-like"/>
    <property type="match status" value="1"/>
</dbReference>
<protein>
    <submittedName>
        <fullName evidence="2">Transposase DDE domain protein</fullName>
    </submittedName>
</protein>
<reference evidence="2 3" key="1">
    <citation type="submission" date="2018-03" db="EMBL/GenBank/DDBJ databases">
        <title>Genome sequence of Clostridium luticellarii DSM 29923.</title>
        <authorList>
            <person name="Poehlein A."/>
            <person name="Daniel R."/>
        </authorList>
    </citation>
    <scope>NUCLEOTIDE SEQUENCE [LARGE SCALE GENOMIC DNA]</scope>
    <source>
        <strain evidence="2 3">DSM 29923</strain>
    </source>
</reference>
<evidence type="ECO:0000313" key="3">
    <source>
        <dbReference type="Proteomes" id="UP000237798"/>
    </source>
</evidence>
<feature type="domain" description="Transposase IS701-like DDE" evidence="1">
    <location>
        <begin position="77"/>
        <end position="265"/>
    </location>
</feature>
<evidence type="ECO:0000259" key="1">
    <source>
        <dbReference type="Pfam" id="PF13546"/>
    </source>
</evidence>
<dbReference type="Pfam" id="PF13546">
    <property type="entry name" value="DDE_5"/>
    <property type="match status" value="1"/>
</dbReference>
<dbReference type="EMBL" id="PVXP01000149">
    <property type="protein sequence ID" value="PRR77762.1"/>
    <property type="molecule type" value="Genomic_DNA"/>
</dbReference>
<accession>A0A2T0B1P7</accession>
<organism evidence="2 3">
    <name type="scientific">Clostridium luticellarii</name>
    <dbReference type="NCBI Taxonomy" id="1691940"/>
    <lineage>
        <taxon>Bacteria</taxon>
        <taxon>Bacillati</taxon>
        <taxon>Bacillota</taxon>
        <taxon>Clostridia</taxon>
        <taxon>Eubacteriales</taxon>
        <taxon>Clostridiaceae</taxon>
        <taxon>Clostridium</taxon>
    </lineage>
</organism>